<dbReference type="Gene3D" id="2.60.40.1090">
    <property type="entry name" value="Fimbrial-type adhesion domain"/>
    <property type="match status" value="1"/>
</dbReference>
<evidence type="ECO:0000259" key="1">
    <source>
        <dbReference type="Pfam" id="PF00419"/>
    </source>
</evidence>
<proteinExistence type="predicted"/>
<evidence type="ECO:0000313" key="2">
    <source>
        <dbReference type="EMBL" id="MTD28145.1"/>
    </source>
</evidence>
<reference evidence="2 3" key="1">
    <citation type="submission" date="2019-11" db="EMBL/GenBank/DDBJ databases">
        <title>Erwinia sp. nov., isolated from feces of birds in Tibet plateau of China.</title>
        <authorList>
            <person name="Ge Y."/>
        </authorList>
    </citation>
    <scope>NUCLEOTIDE SEQUENCE [LARGE SCALE GENOMIC DNA]</scope>
    <source>
        <strain evidence="2 3">J316</strain>
    </source>
</reference>
<dbReference type="InterPro" id="IPR000259">
    <property type="entry name" value="Adhesion_dom_fimbrial"/>
</dbReference>
<dbReference type="PANTHER" id="PTHR33420:SF10">
    <property type="entry name" value="FIMBRIAE MAJOR SUBUNIT"/>
    <property type="match status" value="1"/>
</dbReference>
<sequence>MHHIRLMHPGFNKILYSALIFVAILLFSPASSVARDCTNLGCNTSVFFTGVYAEETCEIVINGGINIDVIQLPIISTQTLRGAGSEAGSKTFTIGLKKCPINRNIQLKFVSNLSQADNTTGNLLNNTGVGYSRNTQIRLRKKNGSQIKIDDLTSAQNYYIPLSGGVVTHDYIANYYSSGLATSGQVRATAGIELFYK</sequence>
<keyword evidence="3" id="KW-1185">Reference proteome</keyword>
<dbReference type="PANTHER" id="PTHR33420">
    <property type="entry name" value="FIMBRIAL SUBUNIT ELFA-RELATED"/>
    <property type="match status" value="1"/>
</dbReference>
<dbReference type="SUPFAM" id="SSF49401">
    <property type="entry name" value="Bacterial adhesins"/>
    <property type="match status" value="1"/>
</dbReference>
<dbReference type="EMBL" id="WLZX01000005">
    <property type="protein sequence ID" value="MTD28145.1"/>
    <property type="molecule type" value="Genomic_DNA"/>
</dbReference>
<dbReference type="Pfam" id="PF00419">
    <property type="entry name" value="Fimbrial"/>
    <property type="match status" value="1"/>
</dbReference>
<dbReference type="Proteomes" id="UP000480164">
    <property type="component" value="Unassembled WGS sequence"/>
</dbReference>
<dbReference type="InterPro" id="IPR008966">
    <property type="entry name" value="Adhesion_dom_sf"/>
</dbReference>
<gene>
    <name evidence="2" type="ORF">GK011_14470</name>
</gene>
<accession>A0ABW9RD79</accession>
<protein>
    <submittedName>
        <fullName evidence="2">Fimbrial protein</fullName>
    </submittedName>
</protein>
<comment type="caution">
    <text evidence="2">The sequence shown here is derived from an EMBL/GenBank/DDBJ whole genome shotgun (WGS) entry which is preliminary data.</text>
</comment>
<dbReference type="InterPro" id="IPR050263">
    <property type="entry name" value="Bact_Fimbrial_Adh_Pro"/>
</dbReference>
<organism evidence="2 3">
    <name type="scientific">Erwinia sorbitola</name>
    <dbReference type="NCBI Taxonomy" id="2681984"/>
    <lineage>
        <taxon>Bacteria</taxon>
        <taxon>Pseudomonadati</taxon>
        <taxon>Pseudomonadota</taxon>
        <taxon>Gammaproteobacteria</taxon>
        <taxon>Enterobacterales</taxon>
        <taxon>Erwiniaceae</taxon>
        <taxon>Erwinia</taxon>
    </lineage>
</organism>
<evidence type="ECO:0000313" key="3">
    <source>
        <dbReference type="Proteomes" id="UP000480164"/>
    </source>
</evidence>
<name>A0ABW9RD79_9GAMM</name>
<dbReference type="InterPro" id="IPR036937">
    <property type="entry name" value="Adhesion_dom_fimbrial_sf"/>
</dbReference>
<dbReference type="RefSeq" id="WP_154753395.1">
    <property type="nucleotide sequence ID" value="NZ_WLZX01000005.1"/>
</dbReference>
<feature type="domain" description="Fimbrial-type adhesion" evidence="1">
    <location>
        <begin position="48"/>
        <end position="196"/>
    </location>
</feature>